<comment type="caution">
    <text evidence="4">The sequence shown here is derived from an EMBL/GenBank/DDBJ whole genome shotgun (WGS) entry which is preliminary data.</text>
</comment>
<evidence type="ECO:0000313" key="5">
    <source>
        <dbReference type="Proteomes" id="UP000023775"/>
    </source>
</evidence>
<dbReference type="Gene3D" id="1.10.357.10">
    <property type="entry name" value="Tetracycline Repressor, domain 2"/>
    <property type="match status" value="1"/>
</dbReference>
<protein>
    <submittedName>
        <fullName evidence="4">TetR family transcriptional regulator</fullName>
    </submittedName>
</protein>
<dbReference type="InterPro" id="IPR050624">
    <property type="entry name" value="HTH-type_Tx_Regulator"/>
</dbReference>
<keyword evidence="1 2" id="KW-0238">DNA-binding</keyword>
<dbReference type="Pfam" id="PF00440">
    <property type="entry name" value="TetR_N"/>
    <property type="match status" value="1"/>
</dbReference>
<evidence type="ECO:0000259" key="3">
    <source>
        <dbReference type="PROSITE" id="PS50977"/>
    </source>
</evidence>
<dbReference type="Proteomes" id="UP000023775">
    <property type="component" value="Unassembled WGS sequence"/>
</dbReference>
<dbReference type="GO" id="GO:0003677">
    <property type="term" value="F:DNA binding"/>
    <property type="evidence" value="ECO:0007669"/>
    <property type="project" value="UniProtKB-UniRule"/>
</dbReference>
<dbReference type="EMBL" id="APVG01000027">
    <property type="protein sequence ID" value="ENY71815.1"/>
    <property type="molecule type" value="Genomic_DNA"/>
</dbReference>
<reference evidence="4 5" key="1">
    <citation type="journal article" date="2013" name="Genome Announc.">
        <title>Draft Genome Sequence of the Aeromonas diversa Type Strain.</title>
        <authorList>
            <person name="Farfan M."/>
            <person name="Spataro N."/>
            <person name="Sanglas A."/>
            <person name="Albarral V."/>
            <person name="Loren J.G."/>
            <person name="Bosch E."/>
            <person name="Fuste M.C."/>
        </authorList>
    </citation>
    <scope>NUCLEOTIDE SEQUENCE [LARGE SCALE GENOMIC DNA]</scope>
    <source>
        <strain evidence="4 5">2478-85</strain>
    </source>
</reference>
<dbReference type="eggNOG" id="COG1309">
    <property type="taxonomic scope" value="Bacteria"/>
</dbReference>
<accession>N9U0J3</accession>
<keyword evidence="5" id="KW-1185">Reference proteome</keyword>
<evidence type="ECO:0000313" key="4">
    <source>
        <dbReference type="EMBL" id="ENY71815.1"/>
    </source>
</evidence>
<dbReference type="PRINTS" id="PR00455">
    <property type="entry name" value="HTHTETR"/>
</dbReference>
<dbReference type="PATRIC" id="fig|1268237.3.peg.2243"/>
<proteinExistence type="predicted"/>
<evidence type="ECO:0000256" key="1">
    <source>
        <dbReference type="ARBA" id="ARBA00023125"/>
    </source>
</evidence>
<name>N9U0J3_9GAMM</name>
<dbReference type="InterPro" id="IPR025722">
    <property type="entry name" value="TetR"/>
</dbReference>
<dbReference type="Pfam" id="PF13972">
    <property type="entry name" value="TetR"/>
    <property type="match status" value="1"/>
</dbReference>
<feature type="DNA-binding region" description="H-T-H motif" evidence="2">
    <location>
        <begin position="24"/>
        <end position="43"/>
    </location>
</feature>
<dbReference type="SUPFAM" id="SSF46689">
    <property type="entry name" value="Homeodomain-like"/>
    <property type="match status" value="1"/>
</dbReference>
<evidence type="ECO:0000256" key="2">
    <source>
        <dbReference type="PROSITE-ProRule" id="PRU00335"/>
    </source>
</evidence>
<dbReference type="PANTHER" id="PTHR43479">
    <property type="entry name" value="ACREF/ENVCD OPERON REPRESSOR-RELATED"/>
    <property type="match status" value="1"/>
</dbReference>
<dbReference type="OrthoDB" id="8770705at2"/>
<dbReference type="PROSITE" id="PS50977">
    <property type="entry name" value="HTH_TETR_2"/>
    <property type="match status" value="1"/>
</dbReference>
<dbReference type="AlphaFoldDB" id="N9U0J3"/>
<dbReference type="RefSeq" id="WP_005353966.1">
    <property type="nucleotide sequence ID" value="NZ_APVG01000027.1"/>
</dbReference>
<organism evidence="4 5">
    <name type="scientific">Aeromonas diversa CDC 2478-85</name>
    <dbReference type="NCBI Taxonomy" id="1268237"/>
    <lineage>
        <taxon>Bacteria</taxon>
        <taxon>Pseudomonadati</taxon>
        <taxon>Pseudomonadota</taxon>
        <taxon>Gammaproteobacteria</taxon>
        <taxon>Aeromonadales</taxon>
        <taxon>Aeromonadaceae</taxon>
        <taxon>Aeromonas</taxon>
    </lineage>
</organism>
<dbReference type="PANTHER" id="PTHR43479:SF12">
    <property type="entry name" value="TRANSCRIPTIONAL REGULATORY PROTEIN"/>
    <property type="match status" value="1"/>
</dbReference>
<sequence>MKTRDRIIHGATELFNEQGERNVTTNHIAAHLGISPGNLYYHFRNKEDIIHSIFDHYAKHLAESFAPVQEKEIRIEHLMGYLDAIFYLMWQFRFFYANLPDILSRDEQLQQKYLKAQEQLASSVQGLLRSLCDGGVLQVSEEDMPALGQTIKMVVTFWIAYQIAQAPGTRITKPLLYKGVLKVLFILRPYLREAARPQIAGLEQHYRELAG</sequence>
<gene>
    <name evidence="4" type="ORF">G114_11400</name>
</gene>
<dbReference type="InterPro" id="IPR009057">
    <property type="entry name" value="Homeodomain-like_sf"/>
</dbReference>
<dbReference type="InterPro" id="IPR001647">
    <property type="entry name" value="HTH_TetR"/>
</dbReference>
<feature type="domain" description="HTH tetR-type" evidence="3">
    <location>
        <begin position="1"/>
        <end position="61"/>
    </location>
</feature>